<comment type="caution">
    <text evidence="1">The sequence shown here is derived from an EMBL/GenBank/DDBJ whole genome shotgun (WGS) entry which is preliminary data.</text>
</comment>
<dbReference type="SUPFAM" id="SSF51569">
    <property type="entry name" value="Aldolase"/>
    <property type="match status" value="1"/>
</dbReference>
<proteinExistence type="predicted"/>
<sequence>MDWGLQNRLSRIIKPKTGRTVMLAVDHGYFQGPTTGLQQPGKTIKPLIPYADSLMLTRGVLRACIDPGTDIPIVLRVSGGTSILKELSNEGLTTSVEEAIRLNVSAITLSIFVGGEYERQTLLALGKLVDEGNKYGIPVLAVTAVGREMARDARYLGLACRIAAEIGAHFVKTYYCDDFEKMVEGCPVPLVIAGGKKLPEREALEMAYNAVSRGASGVDMGRNIFQSDSPVGMIKAVRAIIHKKATVDEAFGIYESEKTKKSGVVIQESALQLGEKV</sequence>
<evidence type="ECO:0000313" key="2">
    <source>
        <dbReference type="Proteomes" id="UP000265882"/>
    </source>
</evidence>
<name>A0A3A4NYJ6_ABYX5</name>
<dbReference type="NCBIfam" id="NF006081">
    <property type="entry name" value="PRK08227.1"/>
    <property type="match status" value="1"/>
</dbReference>
<dbReference type="InterPro" id="IPR041720">
    <property type="entry name" value="FbaB-like"/>
</dbReference>
<dbReference type="GO" id="GO:0004332">
    <property type="term" value="F:fructose-bisphosphate aldolase activity"/>
    <property type="evidence" value="ECO:0007669"/>
    <property type="project" value="InterPro"/>
</dbReference>
<dbReference type="PANTHER" id="PTHR47916:SF1">
    <property type="entry name" value="3-HYDROXY-5-PHOSPHONOOXYPENTANE-2,4-DIONE THIOLASE"/>
    <property type="match status" value="1"/>
</dbReference>
<dbReference type="InterPro" id="IPR002915">
    <property type="entry name" value="DeoC/FbaB/LacD_aldolase"/>
</dbReference>
<dbReference type="EC" id="2.3.1.245" evidence="1"/>
<dbReference type="PANTHER" id="PTHR47916">
    <property type="entry name" value="FRUCTOSE-BISPHOSPHATE ALDOLASE CLASS 1"/>
    <property type="match status" value="1"/>
</dbReference>
<dbReference type="Pfam" id="PF01791">
    <property type="entry name" value="DeoC"/>
    <property type="match status" value="1"/>
</dbReference>
<dbReference type="Proteomes" id="UP000265882">
    <property type="component" value="Unassembled WGS sequence"/>
</dbReference>
<accession>A0A3A4NYJ6</accession>
<protein>
    <submittedName>
        <fullName evidence="1">3-hydroxy-5-phosphonooxypentane-2,4-dione thiolase</fullName>
        <ecNumber evidence="1">2.3.1.245</ecNumber>
    </submittedName>
</protein>
<dbReference type="InterPro" id="IPR013785">
    <property type="entry name" value="Aldolase_TIM"/>
</dbReference>
<dbReference type="GO" id="GO:0016746">
    <property type="term" value="F:acyltransferase activity"/>
    <property type="evidence" value="ECO:0007669"/>
    <property type="project" value="UniProtKB-KW"/>
</dbReference>
<reference evidence="1 2" key="1">
    <citation type="journal article" date="2017" name="ISME J.">
        <title>Energy and carbon metabolisms in a deep terrestrial subsurface fluid microbial community.</title>
        <authorList>
            <person name="Momper L."/>
            <person name="Jungbluth S.P."/>
            <person name="Lee M.D."/>
            <person name="Amend J.P."/>
        </authorList>
    </citation>
    <scope>NUCLEOTIDE SEQUENCE [LARGE SCALE GENOMIC DNA]</scope>
    <source>
        <strain evidence="1">SURF_5</strain>
    </source>
</reference>
<dbReference type="CDD" id="cd00958">
    <property type="entry name" value="DhnA"/>
    <property type="match status" value="1"/>
</dbReference>
<organism evidence="1 2">
    <name type="scientific">Abyssobacteria bacterium (strain SURF_5)</name>
    <dbReference type="NCBI Taxonomy" id="2093360"/>
    <lineage>
        <taxon>Bacteria</taxon>
        <taxon>Pseudomonadati</taxon>
        <taxon>Candidatus Hydrogenedentota</taxon>
        <taxon>Candidatus Abyssobacteria</taxon>
    </lineage>
</organism>
<dbReference type="EMBL" id="QZKU01000073">
    <property type="protein sequence ID" value="RJP20834.1"/>
    <property type="molecule type" value="Genomic_DNA"/>
</dbReference>
<keyword evidence="1" id="KW-0012">Acyltransferase</keyword>
<dbReference type="AlphaFoldDB" id="A0A3A4NYJ6"/>
<dbReference type="SMART" id="SM01133">
    <property type="entry name" value="DeoC"/>
    <property type="match status" value="1"/>
</dbReference>
<dbReference type="PIRSF" id="PIRSF038992">
    <property type="entry name" value="Aldolase_Ia"/>
    <property type="match status" value="1"/>
</dbReference>
<dbReference type="InterPro" id="IPR050456">
    <property type="entry name" value="DeoC/FbaB_aldolase"/>
</dbReference>
<evidence type="ECO:0000313" key="1">
    <source>
        <dbReference type="EMBL" id="RJP20834.1"/>
    </source>
</evidence>
<gene>
    <name evidence="1" type="ORF">C4520_10815</name>
</gene>
<keyword evidence="1" id="KW-0808">Transferase</keyword>
<dbReference type="Gene3D" id="3.20.20.70">
    <property type="entry name" value="Aldolase class I"/>
    <property type="match status" value="1"/>
</dbReference>